<dbReference type="GO" id="GO:0006423">
    <property type="term" value="P:cysteinyl-tRNA aminoacylation"/>
    <property type="evidence" value="ECO:0007669"/>
    <property type="project" value="UniProtKB-UniRule"/>
</dbReference>
<evidence type="ECO:0000256" key="1">
    <source>
        <dbReference type="ARBA" id="ARBA00004496"/>
    </source>
</evidence>
<evidence type="ECO:0000256" key="5">
    <source>
        <dbReference type="ARBA" id="ARBA00022598"/>
    </source>
</evidence>
<dbReference type="Gene3D" id="1.20.120.1910">
    <property type="entry name" value="Cysteine-tRNA ligase, C-terminal anti-codon recognition domain"/>
    <property type="match status" value="1"/>
</dbReference>
<dbReference type="PRINTS" id="PR00983">
    <property type="entry name" value="TRNASYNTHCYS"/>
</dbReference>
<dbReference type="Pfam" id="PF23493">
    <property type="entry name" value="CysS_C"/>
    <property type="match status" value="1"/>
</dbReference>
<dbReference type="GO" id="GO:0005829">
    <property type="term" value="C:cytosol"/>
    <property type="evidence" value="ECO:0007669"/>
    <property type="project" value="TreeGrafter"/>
</dbReference>
<keyword evidence="5 12" id="KW-0436">Ligase</keyword>
<feature type="binding site" evidence="12">
    <location>
        <position position="29"/>
    </location>
    <ligand>
        <name>Zn(2+)</name>
        <dbReference type="ChEBI" id="CHEBI:29105"/>
    </ligand>
</feature>
<dbReference type="GO" id="GO:0005524">
    <property type="term" value="F:ATP binding"/>
    <property type="evidence" value="ECO:0007669"/>
    <property type="project" value="UniProtKB-UniRule"/>
</dbReference>
<dbReference type="EMBL" id="AP017928">
    <property type="protein sequence ID" value="BBA33418.1"/>
    <property type="molecule type" value="Genomic_DNA"/>
</dbReference>
<evidence type="ECO:0000256" key="7">
    <source>
        <dbReference type="ARBA" id="ARBA00022741"/>
    </source>
</evidence>
<dbReference type="InterPro" id="IPR056411">
    <property type="entry name" value="CysS_C"/>
</dbReference>
<dbReference type="Pfam" id="PF01406">
    <property type="entry name" value="tRNA-synt_1e"/>
    <property type="match status" value="1"/>
</dbReference>
<dbReference type="SUPFAM" id="SSF52374">
    <property type="entry name" value="Nucleotidylyl transferase"/>
    <property type="match status" value="1"/>
</dbReference>
<organism evidence="14 15">
    <name type="scientific">Methylocaldum marinum</name>
    <dbReference type="NCBI Taxonomy" id="1432792"/>
    <lineage>
        <taxon>Bacteria</taxon>
        <taxon>Pseudomonadati</taxon>
        <taxon>Pseudomonadota</taxon>
        <taxon>Gammaproteobacteria</taxon>
        <taxon>Methylococcales</taxon>
        <taxon>Methylococcaceae</taxon>
        <taxon>Methylocaldum</taxon>
    </lineage>
</organism>
<dbReference type="SUPFAM" id="SSF47323">
    <property type="entry name" value="Anticodon-binding domain of a subclass of class I aminoacyl-tRNA synthetases"/>
    <property type="match status" value="1"/>
</dbReference>
<dbReference type="GO" id="GO:0008270">
    <property type="term" value="F:zinc ion binding"/>
    <property type="evidence" value="ECO:0007669"/>
    <property type="project" value="UniProtKB-UniRule"/>
</dbReference>
<sequence length="480" mass="54602">MMLKIYNSLTGRKEVFTPIEPGKVRLYVCGMTVYDYCHLGHARVMVVFDMVVRYLRHLGYQVTYVRNITDIDDKIIRRANENREPIAALTARFIDAMHEDERALGVLPPDIEPRATQSIDDMLAMIQSLVDRGYAYVGDNGDVFYAVSKFEGYGRLSGKNIEDLRAGERVEVEEAKRDPLDFVLWKRAKPEEPAWDSPWGKGRPGWHIECSAMSTRCLGHHFDIHGGGMDLQFPHHENEIAQSEGATGEEFVNVWMHNGFVRVNEEKMSKSLGNFFTVREVLARYRPEVVRFFILNSHYRSPLNYSDENLDEATAALTRLYTALRGLRCESTVSAGENRGREFRSRFEESMNDDFNTPEAIAVLFDLAREINRARNVHVDEAESLAAVLKHLGGVLGLLQTDPEAFLKSEVGSPTRGTSGGVESDAEFVWGDELIEQKIQERLEARKNKDWATADRIRSELKEQGIVLEDSSGGTTWRRM</sequence>
<dbReference type="Proteomes" id="UP000266313">
    <property type="component" value="Chromosome"/>
</dbReference>
<evidence type="ECO:0000256" key="12">
    <source>
        <dbReference type="HAMAP-Rule" id="MF_00041"/>
    </source>
</evidence>
<keyword evidence="9 12" id="KW-0067">ATP-binding</keyword>
<evidence type="ECO:0000313" key="14">
    <source>
        <dbReference type="EMBL" id="BBA33418.1"/>
    </source>
</evidence>
<dbReference type="EC" id="6.1.1.16" evidence="12"/>
<feature type="short sequence motif" description="'KMSKS' region" evidence="12">
    <location>
        <begin position="267"/>
        <end position="271"/>
    </location>
</feature>
<keyword evidence="8 12" id="KW-0862">Zinc</keyword>
<comment type="catalytic activity">
    <reaction evidence="12">
        <text>tRNA(Cys) + L-cysteine + ATP = L-cysteinyl-tRNA(Cys) + AMP + diphosphate</text>
        <dbReference type="Rhea" id="RHEA:17773"/>
        <dbReference type="Rhea" id="RHEA-COMP:9661"/>
        <dbReference type="Rhea" id="RHEA-COMP:9679"/>
        <dbReference type="ChEBI" id="CHEBI:30616"/>
        <dbReference type="ChEBI" id="CHEBI:33019"/>
        <dbReference type="ChEBI" id="CHEBI:35235"/>
        <dbReference type="ChEBI" id="CHEBI:78442"/>
        <dbReference type="ChEBI" id="CHEBI:78517"/>
        <dbReference type="ChEBI" id="CHEBI:456215"/>
        <dbReference type="EC" id="6.1.1.16"/>
    </reaction>
</comment>
<dbReference type="InterPro" id="IPR015273">
    <property type="entry name" value="Cys-tRNA-synt_Ia_DALR"/>
</dbReference>
<evidence type="ECO:0000259" key="13">
    <source>
        <dbReference type="SMART" id="SM00840"/>
    </source>
</evidence>
<feature type="domain" description="Cysteinyl-tRNA synthetase class Ia DALR" evidence="13">
    <location>
        <begin position="346"/>
        <end position="407"/>
    </location>
</feature>
<dbReference type="HAMAP" id="MF_00041">
    <property type="entry name" value="Cys_tRNA_synth"/>
    <property type="match status" value="1"/>
</dbReference>
<reference evidence="14 15" key="1">
    <citation type="submission" date="2016-12" db="EMBL/GenBank/DDBJ databases">
        <title>Genome sequencing of Methylocaldum marinum.</title>
        <authorList>
            <person name="Takeuchi M."/>
            <person name="Kamagata Y."/>
            <person name="Hiraoka S."/>
            <person name="Oshima K."/>
            <person name="Hattori M."/>
            <person name="Iwasaki W."/>
        </authorList>
    </citation>
    <scope>NUCLEOTIDE SEQUENCE [LARGE SCALE GENOMIC DNA]</scope>
    <source>
        <strain evidence="14 15">S8</strain>
    </source>
</reference>
<dbReference type="PANTHER" id="PTHR10890:SF3">
    <property type="entry name" value="CYSTEINE--TRNA LIGASE, CYTOPLASMIC"/>
    <property type="match status" value="1"/>
</dbReference>
<dbReference type="NCBIfam" id="TIGR00435">
    <property type="entry name" value="cysS"/>
    <property type="match status" value="1"/>
</dbReference>
<evidence type="ECO:0000256" key="10">
    <source>
        <dbReference type="ARBA" id="ARBA00022917"/>
    </source>
</evidence>
<dbReference type="FunFam" id="3.40.50.620:FF:000009">
    <property type="entry name" value="Cysteine--tRNA ligase"/>
    <property type="match status" value="1"/>
</dbReference>
<dbReference type="GO" id="GO:0004817">
    <property type="term" value="F:cysteine-tRNA ligase activity"/>
    <property type="evidence" value="ECO:0007669"/>
    <property type="project" value="UniProtKB-UniRule"/>
</dbReference>
<dbReference type="Gene3D" id="3.40.50.620">
    <property type="entry name" value="HUPs"/>
    <property type="match status" value="1"/>
</dbReference>
<evidence type="ECO:0000256" key="6">
    <source>
        <dbReference type="ARBA" id="ARBA00022723"/>
    </source>
</evidence>
<protein>
    <recommendedName>
        <fullName evidence="12">Cysteine--tRNA ligase</fullName>
        <ecNumber evidence="12">6.1.1.16</ecNumber>
    </recommendedName>
    <alternativeName>
        <fullName evidence="12">Cysteinyl-tRNA synthetase</fullName>
        <shortName evidence="12">CysRS</shortName>
    </alternativeName>
</protein>
<evidence type="ECO:0000313" key="15">
    <source>
        <dbReference type="Proteomes" id="UP000266313"/>
    </source>
</evidence>
<dbReference type="CDD" id="cd07963">
    <property type="entry name" value="Anticodon_Ia_Cys"/>
    <property type="match status" value="1"/>
</dbReference>
<keyword evidence="7 12" id="KW-0547">Nucleotide-binding</keyword>
<proteinExistence type="inferred from homology"/>
<keyword evidence="11 12" id="KW-0030">Aminoacyl-tRNA synthetase</keyword>
<dbReference type="InterPro" id="IPR032678">
    <property type="entry name" value="tRNA-synt_1_cat_dom"/>
</dbReference>
<feature type="short sequence motif" description="'HIGH' region" evidence="12">
    <location>
        <begin position="31"/>
        <end position="41"/>
    </location>
</feature>
<keyword evidence="10 12" id="KW-0648">Protein biosynthesis</keyword>
<dbReference type="InterPro" id="IPR024909">
    <property type="entry name" value="Cys-tRNA/MSH_ligase"/>
</dbReference>
<dbReference type="PANTHER" id="PTHR10890">
    <property type="entry name" value="CYSTEINYL-TRNA SYNTHETASE"/>
    <property type="match status" value="1"/>
</dbReference>
<dbReference type="InterPro" id="IPR009080">
    <property type="entry name" value="tRNAsynth_Ia_anticodon-bd"/>
</dbReference>
<dbReference type="InterPro" id="IPR015803">
    <property type="entry name" value="Cys-tRNA-ligase"/>
</dbReference>
<keyword evidence="4 12" id="KW-0963">Cytoplasm</keyword>
<accession>A0A250KP92</accession>
<dbReference type="SMART" id="SM00840">
    <property type="entry name" value="DALR_2"/>
    <property type="match status" value="1"/>
</dbReference>
<evidence type="ECO:0000256" key="4">
    <source>
        <dbReference type="ARBA" id="ARBA00022490"/>
    </source>
</evidence>
<comment type="subcellular location">
    <subcellularLocation>
        <location evidence="1 12">Cytoplasm</location>
    </subcellularLocation>
</comment>
<dbReference type="AlphaFoldDB" id="A0A250KP92"/>
<dbReference type="CDD" id="cd00672">
    <property type="entry name" value="CysRS_core"/>
    <property type="match status" value="1"/>
</dbReference>
<feature type="binding site" evidence="12">
    <location>
        <position position="235"/>
    </location>
    <ligand>
        <name>Zn(2+)</name>
        <dbReference type="ChEBI" id="CHEBI:29105"/>
    </ligand>
</feature>
<evidence type="ECO:0000256" key="2">
    <source>
        <dbReference type="ARBA" id="ARBA00005594"/>
    </source>
</evidence>
<comment type="cofactor">
    <cofactor evidence="12">
        <name>Zn(2+)</name>
        <dbReference type="ChEBI" id="CHEBI:29105"/>
    </cofactor>
    <text evidence="12">Binds 1 zinc ion per subunit.</text>
</comment>
<evidence type="ECO:0000256" key="11">
    <source>
        <dbReference type="ARBA" id="ARBA00023146"/>
    </source>
</evidence>
<dbReference type="Pfam" id="PF09190">
    <property type="entry name" value="DALR_2"/>
    <property type="match status" value="1"/>
</dbReference>
<comment type="subunit">
    <text evidence="3 12">Monomer.</text>
</comment>
<evidence type="ECO:0000256" key="8">
    <source>
        <dbReference type="ARBA" id="ARBA00022833"/>
    </source>
</evidence>
<evidence type="ECO:0000256" key="9">
    <source>
        <dbReference type="ARBA" id="ARBA00022840"/>
    </source>
</evidence>
<keyword evidence="6 12" id="KW-0479">Metal-binding</keyword>
<evidence type="ECO:0000256" key="3">
    <source>
        <dbReference type="ARBA" id="ARBA00011245"/>
    </source>
</evidence>
<feature type="binding site" evidence="12">
    <location>
        <position position="239"/>
    </location>
    <ligand>
        <name>Zn(2+)</name>
        <dbReference type="ChEBI" id="CHEBI:29105"/>
    </ligand>
</feature>
<feature type="binding site" evidence="12">
    <location>
        <position position="270"/>
    </location>
    <ligand>
        <name>ATP</name>
        <dbReference type="ChEBI" id="CHEBI:30616"/>
    </ligand>
</feature>
<dbReference type="KEGG" id="mmai:sS8_1458"/>
<gene>
    <name evidence="12" type="primary">cysS</name>
    <name evidence="14" type="ORF">sS8_1458</name>
</gene>
<dbReference type="InterPro" id="IPR014729">
    <property type="entry name" value="Rossmann-like_a/b/a_fold"/>
</dbReference>
<comment type="similarity">
    <text evidence="2 12">Belongs to the class-I aminoacyl-tRNA synthetase family.</text>
</comment>
<feature type="binding site" evidence="12">
    <location>
        <position position="210"/>
    </location>
    <ligand>
        <name>Zn(2+)</name>
        <dbReference type="ChEBI" id="CHEBI:29105"/>
    </ligand>
</feature>
<name>A0A250KP92_9GAMM</name>
<keyword evidence="15" id="KW-1185">Reference proteome</keyword>